<dbReference type="InterPro" id="IPR008280">
    <property type="entry name" value="Tub_FtsZ_C"/>
</dbReference>
<dbReference type="AlphaFoldDB" id="A0A2P6RBV7"/>
<sequence length="69" mass="7319">MESYGKSLKIPGLVNVDFADVRVIMANAGSSLVEIGSATGRKNKMTGVLCELAIRCGICTKYLLRGLKG</sequence>
<organism evidence="3 4">
    <name type="scientific">Rosa chinensis</name>
    <name type="common">China rose</name>
    <dbReference type="NCBI Taxonomy" id="74649"/>
    <lineage>
        <taxon>Eukaryota</taxon>
        <taxon>Viridiplantae</taxon>
        <taxon>Streptophyta</taxon>
        <taxon>Embryophyta</taxon>
        <taxon>Tracheophyta</taxon>
        <taxon>Spermatophyta</taxon>
        <taxon>Magnoliopsida</taxon>
        <taxon>eudicotyledons</taxon>
        <taxon>Gunneridae</taxon>
        <taxon>Pentapetalae</taxon>
        <taxon>rosids</taxon>
        <taxon>fabids</taxon>
        <taxon>Rosales</taxon>
        <taxon>Rosaceae</taxon>
        <taxon>Rosoideae</taxon>
        <taxon>Rosoideae incertae sedis</taxon>
        <taxon>Rosa</taxon>
    </lineage>
</organism>
<dbReference type="Gene3D" id="3.30.1330.20">
    <property type="entry name" value="Tubulin/FtsZ, C-terminal domain"/>
    <property type="match status" value="1"/>
</dbReference>
<dbReference type="InterPro" id="IPR037103">
    <property type="entry name" value="Tubulin/FtsZ-like_C"/>
</dbReference>
<accession>A0A2P6RBV7</accession>
<evidence type="ECO:0000313" key="3">
    <source>
        <dbReference type="EMBL" id="PRQ43908.1"/>
    </source>
</evidence>
<proteinExistence type="predicted"/>
<dbReference type="Gramene" id="PRQ43908">
    <property type="protein sequence ID" value="PRQ43908"/>
    <property type="gene ID" value="RchiOBHm_Chr3g0473401"/>
</dbReference>
<dbReference type="GO" id="GO:0005525">
    <property type="term" value="F:GTP binding"/>
    <property type="evidence" value="ECO:0007669"/>
    <property type="project" value="UniProtKB-KW"/>
</dbReference>
<comment type="caution">
    <text evidence="3">The sequence shown here is derived from an EMBL/GenBank/DDBJ whole genome shotgun (WGS) entry which is preliminary data.</text>
</comment>
<gene>
    <name evidence="3" type="ORF">RchiOBHm_Chr3g0473401</name>
</gene>
<name>A0A2P6RBV7_ROSCH</name>
<keyword evidence="2" id="KW-0342">GTP-binding</keyword>
<dbReference type="EMBL" id="PDCK01000041">
    <property type="protein sequence ID" value="PRQ43908.1"/>
    <property type="molecule type" value="Genomic_DNA"/>
</dbReference>
<dbReference type="Proteomes" id="UP000238479">
    <property type="component" value="Chromosome 3"/>
</dbReference>
<evidence type="ECO:0000256" key="1">
    <source>
        <dbReference type="ARBA" id="ARBA00022741"/>
    </source>
</evidence>
<keyword evidence="4" id="KW-1185">Reference proteome</keyword>
<protein>
    <submittedName>
        <fullName evidence="3">Putative tubulin/FtsZ</fullName>
    </submittedName>
</protein>
<keyword evidence="1" id="KW-0547">Nucleotide-binding</keyword>
<dbReference type="SUPFAM" id="SSF55307">
    <property type="entry name" value="Tubulin C-terminal domain-like"/>
    <property type="match status" value="1"/>
</dbReference>
<evidence type="ECO:0000256" key="2">
    <source>
        <dbReference type="ARBA" id="ARBA00023134"/>
    </source>
</evidence>
<reference evidence="3 4" key="1">
    <citation type="journal article" date="2018" name="Nat. Genet.">
        <title>The Rosa genome provides new insights in the design of modern roses.</title>
        <authorList>
            <person name="Bendahmane M."/>
        </authorList>
    </citation>
    <scope>NUCLEOTIDE SEQUENCE [LARGE SCALE GENOMIC DNA]</scope>
    <source>
        <strain evidence="4">cv. Old Blush</strain>
    </source>
</reference>
<evidence type="ECO:0000313" key="4">
    <source>
        <dbReference type="Proteomes" id="UP000238479"/>
    </source>
</evidence>